<gene>
    <name evidence="1" type="ORF">BVC80_717g19</name>
</gene>
<accession>A0A200PM67</accession>
<reference evidence="1 2" key="1">
    <citation type="journal article" date="2017" name="Mol. Plant">
        <title>The Genome of Medicinal Plant Macleaya cordata Provides New Insights into Benzylisoquinoline Alkaloids Metabolism.</title>
        <authorList>
            <person name="Liu X."/>
            <person name="Liu Y."/>
            <person name="Huang P."/>
            <person name="Ma Y."/>
            <person name="Qing Z."/>
            <person name="Tang Q."/>
            <person name="Cao H."/>
            <person name="Cheng P."/>
            <person name="Zheng Y."/>
            <person name="Yuan Z."/>
            <person name="Zhou Y."/>
            <person name="Liu J."/>
            <person name="Tang Z."/>
            <person name="Zhuo Y."/>
            <person name="Zhang Y."/>
            <person name="Yu L."/>
            <person name="Huang J."/>
            <person name="Yang P."/>
            <person name="Peng Q."/>
            <person name="Zhang J."/>
            <person name="Jiang W."/>
            <person name="Zhang Z."/>
            <person name="Lin K."/>
            <person name="Ro D.K."/>
            <person name="Chen X."/>
            <person name="Xiong X."/>
            <person name="Shang Y."/>
            <person name="Huang S."/>
            <person name="Zeng J."/>
        </authorList>
    </citation>
    <scope>NUCLEOTIDE SEQUENCE [LARGE SCALE GENOMIC DNA]</scope>
    <source>
        <strain evidence="2">cv. BLH2017</strain>
        <tissue evidence="1">Root</tissue>
    </source>
</reference>
<evidence type="ECO:0000313" key="2">
    <source>
        <dbReference type="Proteomes" id="UP000195402"/>
    </source>
</evidence>
<sequence>MKRQVPANLDSSELHENPYSQLFGVLQILTCLKLEALQSKKNKSVSSHKAKSLGTRILSVMASNENPPNSLTTIYSKFPESRSLALAIPVSIPGYRASHRNNNQTN</sequence>
<dbReference type="EMBL" id="MVGT01004512">
    <property type="protein sequence ID" value="OUZ99300.1"/>
    <property type="molecule type" value="Genomic_DNA"/>
</dbReference>
<keyword evidence="2" id="KW-1185">Reference proteome</keyword>
<dbReference type="Proteomes" id="UP000195402">
    <property type="component" value="Unassembled WGS sequence"/>
</dbReference>
<dbReference type="InParanoid" id="A0A200PM67"/>
<evidence type="ECO:0000313" key="1">
    <source>
        <dbReference type="EMBL" id="OUZ99300.1"/>
    </source>
</evidence>
<name>A0A200PM67_MACCD</name>
<comment type="caution">
    <text evidence="1">The sequence shown here is derived from an EMBL/GenBank/DDBJ whole genome shotgun (WGS) entry which is preliminary data.</text>
</comment>
<proteinExistence type="predicted"/>
<dbReference type="AlphaFoldDB" id="A0A200PM67"/>
<organism evidence="1 2">
    <name type="scientific">Macleaya cordata</name>
    <name type="common">Five-seeded plume-poppy</name>
    <name type="synonym">Bocconia cordata</name>
    <dbReference type="NCBI Taxonomy" id="56857"/>
    <lineage>
        <taxon>Eukaryota</taxon>
        <taxon>Viridiplantae</taxon>
        <taxon>Streptophyta</taxon>
        <taxon>Embryophyta</taxon>
        <taxon>Tracheophyta</taxon>
        <taxon>Spermatophyta</taxon>
        <taxon>Magnoliopsida</taxon>
        <taxon>Ranunculales</taxon>
        <taxon>Papaveraceae</taxon>
        <taxon>Papaveroideae</taxon>
        <taxon>Macleaya</taxon>
    </lineage>
</organism>
<protein>
    <submittedName>
        <fullName evidence="1">Uncharacterized protein</fullName>
    </submittedName>
</protein>